<name>A0A7C3UCX8_9EURY</name>
<proteinExistence type="inferred from homology"/>
<reference evidence="2" key="1">
    <citation type="journal article" date="2020" name="mSystems">
        <title>Genome- and Community-Level Interaction Insights into Carbon Utilization and Element Cycling Functions of Hydrothermarchaeota in Hydrothermal Sediment.</title>
        <authorList>
            <person name="Zhou Z."/>
            <person name="Liu Y."/>
            <person name="Xu W."/>
            <person name="Pan J."/>
            <person name="Luo Z.H."/>
            <person name="Li M."/>
        </authorList>
    </citation>
    <scope>NUCLEOTIDE SEQUENCE [LARGE SCALE GENOMIC DNA]</scope>
    <source>
        <strain evidence="2">SpSt-97</strain>
    </source>
</reference>
<dbReference type="GO" id="GO:0030170">
    <property type="term" value="F:pyridoxal phosphate binding"/>
    <property type="evidence" value="ECO:0007669"/>
    <property type="project" value="TreeGrafter"/>
</dbReference>
<dbReference type="Gene3D" id="3.40.640.10">
    <property type="entry name" value="Type I PLP-dependent aspartate aminotransferase-like (Major domain)"/>
    <property type="match status" value="1"/>
</dbReference>
<dbReference type="PANTHER" id="PTHR30244:SF34">
    <property type="entry name" value="DTDP-4-AMINO-4,6-DIDEOXYGALACTOSE TRANSAMINASE"/>
    <property type="match status" value="1"/>
</dbReference>
<keyword evidence="1" id="KW-0663">Pyridoxal phosphate</keyword>
<dbReference type="InterPro" id="IPR015421">
    <property type="entry name" value="PyrdxlP-dep_Trfase_major"/>
</dbReference>
<comment type="caution">
    <text evidence="2">The sequence shown here is derived from an EMBL/GenBank/DDBJ whole genome shotgun (WGS) entry which is preliminary data.</text>
</comment>
<dbReference type="GO" id="GO:0008483">
    <property type="term" value="F:transaminase activity"/>
    <property type="evidence" value="ECO:0007669"/>
    <property type="project" value="TreeGrafter"/>
</dbReference>
<dbReference type="InterPro" id="IPR015422">
    <property type="entry name" value="PyrdxlP-dep_Trfase_small"/>
</dbReference>
<sequence>MVGKERFKGIPVAVTPISFGDIYYALIHSTDDSAVYKFKDAIKSYLDAKYAYTFTSFMRAIYALLISLKKIDKRREVLIQRYSCPSFAHAILAAGLKIKYCDTDSRTLTFDIECLNKTDLKNTLALISVNHFGLMNPMDELLELREKYDFYLIEDLGYSLGSEFKNKKLGTYGDFSILNFQEGKAIPIGGGMVISREMNLEELDEKHRKQTKNLIPLIRSIGYRALSVPHSYFLFMKISEVLGTDIRIKFSMEDTIRDTESEYDYSFDENSIMYYISNFHAALGLRIFPKKFEEHMKIRENNAKILEEELENINGVTLIEKIPGSTKIHYIRYPILIDKKKRDQAITELRKQGIETSPMYVVHGMKVDPNEFPGAAKVADEILTLPCHPKVTEGDLMRIVKTLKKVSIS</sequence>
<evidence type="ECO:0000256" key="1">
    <source>
        <dbReference type="RuleBase" id="RU004508"/>
    </source>
</evidence>
<accession>A0A7C3UCX8</accession>
<dbReference type="InterPro" id="IPR000653">
    <property type="entry name" value="DegT/StrS_aminotransferase"/>
</dbReference>
<protein>
    <recommendedName>
        <fullName evidence="3">DegT/DnrJ/EryC1/StrS aminotransferase family protein</fullName>
    </recommendedName>
</protein>
<dbReference type="AlphaFoldDB" id="A0A7C3UCX8"/>
<evidence type="ECO:0008006" key="3">
    <source>
        <dbReference type="Google" id="ProtNLM"/>
    </source>
</evidence>
<dbReference type="Pfam" id="PF01041">
    <property type="entry name" value="DegT_DnrJ_EryC1"/>
    <property type="match status" value="2"/>
</dbReference>
<dbReference type="InterPro" id="IPR015424">
    <property type="entry name" value="PyrdxlP-dep_Trfase"/>
</dbReference>
<dbReference type="SUPFAM" id="SSF53383">
    <property type="entry name" value="PLP-dependent transferases"/>
    <property type="match status" value="1"/>
</dbReference>
<comment type="similarity">
    <text evidence="1">Belongs to the DegT/DnrJ/EryC1 family.</text>
</comment>
<gene>
    <name evidence="2" type="ORF">ENX77_07860</name>
</gene>
<dbReference type="GO" id="GO:0000271">
    <property type="term" value="P:polysaccharide biosynthetic process"/>
    <property type="evidence" value="ECO:0007669"/>
    <property type="project" value="TreeGrafter"/>
</dbReference>
<dbReference type="PANTHER" id="PTHR30244">
    <property type="entry name" value="TRANSAMINASE"/>
    <property type="match status" value="1"/>
</dbReference>
<organism evidence="2">
    <name type="scientific">Geoglobus ahangari</name>
    <dbReference type="NCBI Taxonomy" id="113653"/>
    <lineage>
        <taxon>Archaea</taxon>
        <taxon>Methanobacteriati</taxon>
        <taxon>Methanobacteriota</taxon>
        <taxon>Archaeoglobi</taxon>
        <taxon>Archaeoglobales</taxon>
        <taxon>Archaeoglobaceae</taxon>
        <taxon>Geoglobus</taxon>
    </lineage>
</organism>
<evidence type="ECO:0000313" key="2">
    <source>
        <dbReference type="EMBL" id="HGE67009.1"/>
    </source>
</evidence>
<dbReference type="Gene3D" id="3.90.1150.10">
    <property type="entry name" value="Aspartate Aminotransferase, domain 1"/>
    <property type="match status" value="1"/>
</dbReference>
<dbReference type="EMBL" id="DTPI01000035">
    <property type="protein sequence ID" value="HGE67009.1"/>
    <property type="molecule type" value="Genomic_DNA"/>
</dbReference>
<dbReference type="PIRSF" id="PIRSF000390">
    <property type="entry name" value="PLP_StrS"/>
    <property type="match status" value="1"/>
</dbReference>